<accession>D0LF77</accession>
<gene>
    <name evidence="4" type="ordered locus">Gbro_3582</name>
</gene>
<keyword evidence="2" id="KW-0812">Transmembrane</keyword>
<feature type="transmembrane region" description="Helical" evidence="2">
    <location>
        <begin position="369"/>
        <end position="386"/>
    </location>
</feature>
<dbReference type="Proteomes" id="UP000001219">
    <property type="component" value="Chromosome"/>
</dbReference>
<sequence length="507" mass="53703">MTPPDPGPTEPDESTPWRRLSPGTMAVKPVEQLPQLIPVLIAVVFAGRGAPLFSFAATLALVIFVTLVPWLTTRYQVTADRVQVRSGLITRKVATARRDRIRSVDVTAGPVHRLLRLAKVSIGTGGDNDSATVKLNALSAADARLLHGTLMATAPRTPVGATTSSDGGAVERTTPPAVLTRFRPGWLVYSPFSLAGLATAAAALGVGAQIANEADLFERGVGTAERAAEALRDIPVLIIVAVAVVTIVLVGAVLSVVGYILSYWNFSLTRHADGTLRTERGLLTTTAVSFDESRIRGTHLHEPVLMRPVHGARLHGIAIGGVKHPLLLPPAPVDEAIRVGNLVAREGRELTMPLTPHGRAARVRRLNRALIVGAVLLTAAGAAVAAGAPRWLLVLGVLAFSASVALGVLRYRHLGHALTDRSVVIAPPRVARHRHTLDRDGIVGWTTRTSWFQRRAAVCTVTVATAAGSEGYEMVDVRDDAAADFIVATAPPWMSQFVVTTSTGSVD</sequence>
<dbReference type="STRING" id="526226.Gbro_3582"/>
<keyword evidence="2" id="KW-1133">Transmembrane helix</keyword>
<evidence type="ECO:0000259" key="3">
    <source>
        <dbReference type="Pfam" id="PF03703"/>
    </source>
</evidence>
<feature type="region of interest" description="Disordered" evidence="1">
    <location>
        <begin position="1"/>
        <end position="20"/>
    </location>
</feature>
<reference evidence="5" key="1">
    <citation type="submission" date="2009-10" db="EMBL/GenBank/DDBJ databases">
        <title>The complete chromosome of Gordonia bronchialis DSM 43247.</title>
        <authorList>
            <consortium name="US DOE Joint Genome Institute (JGI-PGF)"/>
            <person name="Lucas S."/>
            <person name="Copeland A."/>
            <person name="Lapidus A."/>
            <person name="Glavina del Rio T."/>
            <person name="Dalin E."/>
            <person name="Tice H."/>
            <person name="Bruce D."/>
            <person name="Goodwin L."/>
            <person name="Pitluck S."/>
            <person name="Kyrpides N."/>
            <person name="Mavromatis K."/>
            <person name="Ivanova N."/>
            <person name="Ovchinnikova G."/>
            <person name="Saunders E."/>
            <person name="Brettin T."/>
            <person name="Detter J.C."/>
            <person name="Han C."/>
            <person name="Larimer F."/>
            <person name="Land M."/>
            <person name="Hauser L."/>
            <person name="Markowitz V."/>
            <person name="Cheng J.-F."/>
            <person name="Hugenholtz P."/>
            <person name="Woyke T."/>
            <person name="Wu D."/>
            <person name="Jando M."/>
            <person name="Schneider S."/>
            <person name="Goeker M."/>
            <person name="Klenk H.-P."/>
            <person name="Eisen J.A."/>
        </authorList>
    </citation>
    <scope>NUCLEOTIDE SEQUENCE [LARGE SCALE GENOMIC DNA]</scope>
    <source>
        <strain evidence="5">ATCC 25592 / DSM 43247 / BCRC 13721 / JCM 3198 / KCTC 3076 / NBRC 16047 / NCTC 10667</strain>
    </source>
</reference>
<dbReference type="KEGG" id="gbr:Gbro_3582"/>
<reference evidence="4 5" key="2">
    <citation type="journal article" date="2010" name="Stand. Genomic Sci.">
        <title>Complete genome sequence of Gordonia bronchialis type strain (3410).</title>
        <authorList>
            <person name="Ivanova N."/>
            <person name="Sikorski J."/>
            <person name="Jando M."/>
            <person name="Lapidus A."/>
            <person name="Nolan M."/>
            <person name="Lucas S."/>
            <person name="Del Rio T.G."/>
            <person name="Tice H."/>
            <person name="Copeland A."/>
            <person name="Cheng J.F."/>
            <person name="Chen F."/>
            <person name="Bruce D."/>
            <person name="Goodwin L."/>
            <person name="Pitluck S."/>
            <person name="Mavromatis K."/>
            <person name="Ovchinnikova G."/>
            <person name="Pati A."/>
            <person name="Chen A."/>
            <person name="Palaniappan K."/>
            <person name="Land M."/>
            <person name="Hauser L."/>
            <person name="Chang Y.J."/>
            <person name="Jeffries C.D."/>
            <person name="Chain P."/>
            <person name="Saunders E."/>
            <person name="Han C."/>
            <person name="Detter J.C."/>
            <person name="Brettin T."/>
            <person name="Rohde M."/>
            <person name="Goker M."/>
            <person name="Bristow J."/>
            <person name="Eisen J.A."/>
            <person name="Markowitz V."/>
            <person name="Hugenholtz P."/>
            <person name="Klenk H.P."/>
            <person name="Kyrpides N.C."/>
        </authorList>
    </citation>
    <scope>NUCLEOTIDE SEQUENCE [LARGE SCALE GENOMIC DNA]</scope>
    <source>
        <strain evidence="5">ATCC 25592 / DSM 43247 / BCRC 13721 / JCM 3198 / KCTC 3076 / NBRC 16047 / NCTC 10667</strain>
    </source>
</reference>
<proteinExistence type="predicted"/>
<dbReference type="RefSeq" id="WP_012835285.1">
    <property type="nucleotide sequence ID" value="NC_013441.1"/>
</dbReference>
<dbReference type="AlphaFoldDB" id="D0LF77"/>
<keyword evidence="2" id="KW-0472">Membrane</keyword>
<dbReference type="PANTHER" id="PTHR34473">
    <property type="entry name" value="UPF0699 TRANSMEMBRANE PROTEIN YDBS"/>
    <property type="match status" value="1"/>
</dbReference>
<feature type="domain" description="YdbS-like PH" evidence="3">
    <location>
        <begin position="411"/>
        <end position="478"/>
    </location>
</feature>
<feature type="transmembrane region" description="Helical" evidence="2">
    <location>
        <begin position="392"/>
        <end position="411"/>
    </location>
</feature>
<dbReference type="OrthoDB" id="4121259at2"/>
<evidence type="ECO:0000256" key="1">
    <source>
        <dbReference type="SAM" id="MobiDB-lite"/>
    </source>
</evidence>
<name>D0LF77_GORB4</name>
<keyword evidence="5" id="KW-1185">Reference proteome</keyword>
<dbReference type="InterPro" id="IPR014529">
    <property type="entry name" value="UCP026631"/>
</dbReference>
<feature type="transmembrane region" description="Helical" evidence="2">
    <location>
        <begin position="52"/>
        <end position="71"/>
    </location>
</feature>
<feature type="domain" description="YdbS-like PH" evidence="3">
    <location>
        <begin position="70"/>
        <end position="144"/>
    </location>
</feature>
<evidence type="ECO:0000256" key="2">
    <source>
        <dbReference type="SAM" id="Phobius"/>
    </source>
</evidence>
<evidence type="ECO:0000313" key="5">
    <source>
        <dbReference type="Proteomes" id="UP000001219"/>
    </source>
</evidence>
<dbReference type="eggNOG" id="COG3428">
    <property type="taxonomic scope" value="Bacteria"/>
</dbReference>
<dbReference type="HOGENOM" id="CLU_024617_1_0_11"/>
<dbReference type="PIRSF" id="PIRSF026631">
    <property type="entry name" value="UCP026631"/>
    <property type="match status" value="1"/>
</dbReference>
<dbReference type="InterPro" id="IPR005182">
    <property type="entry name" value="YdbS-like_PH"/>
</dbReference>
<feature type="transmembrane region" description="Helical" evidence="2">
    <location>
        <begin position="186"/>
        <end position="211"/>
    </location>
</feature>
<feature type="transmembrane region" description="Helical" evidence="2">
    <location>
        <begin position="236"/>
        <end position="261"/>
    </location>
</feature>
<dbReference type="Pfam" id="PF03703">
    <property type="entry name" value="bPH_2"/>
    <property type="match status" value="2"/>
</dbReference>
<dbReference type="PANTHER" id="PTHR34473:SF2">
    <property type="entry name" value="UPF0699 TRANSMEMBRANE PROTEIN YDBT"/>
    <property type="match status" value="1"/>
</dbReference>
<organism evidence="4 5">
    <name type="scientific">Gordonia bronchialis (strain ATCC 25592 / DSM 43247 / BCRC 13721 / JCM 3198 / KCTC 3076 / NBRC 16047 / NCTC 10667)</name>
    <name type="common">Rhodococcus bronchialis</name>
    <dbReference type="NCBI Taxonomy" id="526226"/>
    <lineage>
        <taxon>Bacteria</taxon>
        <taxon>Bacillati</taxon>
        <taxon>Actinomycetota</taxon>
        <taxon>Actinomycetes</taxon>
        <taxon>Mycobacteriales</taxon>
        <taxon>Gordoniaceae</taxon>
        <taxon>Gordonia</taxon>
    </lineage>
</organism>
<protein>
    <submittedName>
        <fullName evidence="4">Membrane-flanked domain protein</fullName>
    </submittedName>
</protein>
<evidence type="ECO:0000313" key="4">
    <source>
        <dbReference type="EMBL" id="ACY22772.1"/>
    </source>
</evidence>
<dbReference type="EMBL" id="CP001802">
    <property type="protein sequence ID" value="ACY22772.1"/>
    <property type="molecule type" value="Genomic_DNA"/>
</dbReference>